<evidence type="ECO:0000313" key="5">
    <source>
        <dbReference type="Proteomes" id="UP001596157"/>
    </source>
</evidence>
<evidence type="ECO:0000256" key="2">
    <source>
        <dbReference type="SAM" id="MobiDB-lite"/>
    </source>
</evidence>
<proteinExistence type="predicted"/>
<dbReference type="CDD" id="cd19531">
    <property type="entry name" value="LCL_NRPS-like"/>
    <property type="match status" value="1"/>
</dbReference>
<dbReference type="InterPro" id="IPR045851">
    <property type="entry name" value="AMP-bd_C_sf"/>
</dbReference>
<reference evidence="5" key="1">
    <citation type="journal article" date="2019" name="Int. J. Syst. Evol. Microbiol.">
        <title>The Global Catalogue of Microorganisms (GCM) 10K type strain sequencing project: providing services to taxonomists for standard genome sequencing and annotation.</title>
        <authorList>
            <consortium name="The Broad Institute Genomics Platform"/>
            <consortium name="The Broad Institute Genome Sequencing Center for Infectious Disease"/>
            <person name="Wu L."/>
            <person name="Ma J."/>
        </authorList>
    </citation>
    <scope>NUCLEOTIDE SEQUENCE [LARGE SCALE GENOMIC DNA]</scope>
    <source>
        <strain evidence="5">CCUG 59778</strain>
    </source>
</reference>
<comment type="cofactor">
    <cofactor evidence="1">
        <name>pantetheine 4'-phosphate</name>
        <dbReference type="ChEBI" id="CHEBI:47942"/>
    </cofactor>
</comment>
<dbReference type="InterPro" id="IPR023213">
    <property type="entry name" value="CAT-like_dom_sf"/>
</dbReference>
<dbReference type="SUPFAM" id="SSF47336">
    <property type="entry name" value="ACP-like"/>
    <property type="match status" value="1"/>
</dbReference>
<sequence>MSDLTPLSSDQERLWLRRYLFPEWGNESPAVVWLGPMAPAAVRAACSALVRRHPALRTVYPRTDGVPAQRVLPATRFAVSLIDLSGLAEPRRRAALGRVVAAEAQRPFDLDNGPVLRVELVRLSEREHVLVSGVHHIAVDPWSIMLLGEDLMALAGTASTGQPDRLAPVSTTYLDYVAWLQRRRTGPAAEADQRFWARRLAGVTAVELPLDRPRPARLTTEVLVHAVDLPAEVSDLLRETARAAGVTTFVALLACFTALVRRWSGAEEFVVMTVPSGRVRTEFGAVVGLFTGDVAVCCDASGDPTVGELLTRVRDAVLDTFDHPEPAFNEMAAGLDPERTLTPHPLRQLGLVLHNRRPPEVDLARVDLPNPAISRGNATADIWLDVFDSGAGPMRMRLEMAEELFEVRAGRLTAERLITLTGSAMADTKQRISALPFIGPGEAELIAEWGRACGTRTQPVRSLLDRGAELAPRSAALRCGDRVVTHAQLRQRVRAVAARLVDRGVGPGTVVSVDGDDQVAVLVAALAALCAGGGVAVGEAAGAPRGARLRFARHSRRAHHIAVRHRSGGITHTALALVAQSASRALFSGGPRRLTLAPGDGLDVVAVLATLAAGGTYEPDGRPEPGMVWLADHHTPSADIAAARDAGAAVWVRFRAAGLPGWTAAAPVPATDERGTLPLGRPLGVAELRVVDDRGGPVPIGVAGDLLFAGSAGSSRPGWRTGDRVLFDSDGMLWPAPDSRFPAVGGRWVDLDAVERALLTHPEVAGAAAAVRRCRTRAGVAVTHLLCWVRPADSAALSERATREIAALVAATTAVPHTIVEAADLSSVHADALPVPELGDRRSGGLPAPRTRTETAVAQLYQEILGAVEVGRADSFFVLGGTSMQVCRLAARLTDRFGVDLPLHDLFLRPRVAQVAAAVDAELAAAGGQRSGSDLRTASTTVATAMSDRQRG</sequence>
<dbReference type="Gene3D" id="3.40.50.12780">
    <property type="entry name" value="N-terminal domain of ligase-like"/>
    <property type="match status" value="2"/>
</dbReference>
<dbReference type="Gene3D" id="3.30.300.30">
    <property type="match status" value="1"/>
</dbReference>
<dbReference type="Pfam" id="PF00668">
    <property type="entry name" value="Condensation"/>
    <property type="match status" value="1"/>
</dbReference>
<dbReference type="Pfam" id="PF00501">
    <property type="entry name" value="AMP-binding"/>
    <property type="match status" value="1"/>
</dbReference>
<dbReference type="EMBL" id="JBHSKF010000006">
    <property type="protein sequence ID" value="MFC5288499.1"/>
    <property type="molecule type" value="Genomic_DNA"/>
</dbReference>
<dbReference type="InterPro" id="IPR029058">
    <property type="entry name" value="AB_hydrolase_fold"/>
</dbReference>
<dbReference type="InterPro" id="IPR009081">
    <property type="entry name" value="PP-bd_ACP"/>
</dbReference>
<evidence type="ECO:0000256" key="1">
    <source>
        <dbReference type="ARBA" id="ARBA00001957"/>
    </source>
</evidence>
<dbReference type="Gene3D" id="3.30.559.30">
    <property type="entry name" value="Nonribosomal peptide synthetase, condensation domain"/>
    <property type="match status" value="1"/>
</dbReference>
<dbReference type="SUPFAM" id="SSF52777">
    <property type="entry name" value="CoA-dependent acyltransferases"/>
    <property type="match status" value="2"/>
</dbReference>
<dbReference type="PROSITE" id="PS50075">
    <property type="entry name" value="CARRIER"/>
    <property type="match status" value="1"/>
</dbReference>
<dbReference type="PANTHER" id="PTHR45527:SF1">
    <property type="entry name" value="FATTY ACID SYNTHASE"/>
    <property type="match status" value="1"/>
</dbReference>
<dbReference type="Gene3D" id="3.30.559.10">
    <property type="entry name" value="Chloramphenicol acetyltransferase-like domain"/>
    <property type="match status" value="1"/>
</dbReference>
<gene>
    <name evidence="4" type="ORF">ACFPM7_15670</name>
</gene>
<feature type="region of interest" description="Disordered" evidence="2">
    <location>
        <begin position="929"/>
        <end position="952"/>
    </location>
</feature>
<dbReference type="InterPro" id="IPR001242">
    <property type="entry name" value="Condensation_dom"/>
</dbReference>
<dbReference type="PANTHER" id="PTHR45527">
    <property type="entry name" value="NONRIBOSOMAL PEPTIDE SYNTHETASE"/>
    <property type="match status" value="1"/>
</dbReference>
<dbReference type="Proteomes" id="UP001596157">
    <property type="component" value="Unassembled WGS sequence"/>
</dbReference>
<protein>
    <submittedName>
        <fullName evidence="4">Condensation domain-containing protein</fullName>
    </submittedName>
</protein>
<dbReference type="RefSeq" id="WP_378248345.1">
    <property type="nucleotide sequence ID" value="NZ_JBHSKF010000006.1"/>
</dbReference>
<dbReference type="Pfam" id="PF00550">
    <property type="entry name" value="PP-binding"/>
    <property type="match status" value="1"/>
</dbReference>
<evidence type="ECO:0000259" key="3">
    <source>
        <dbReference type="PROSITE" id="PS50075"/>
    </source>
</evidence>
<feature type="domain" description="Carrier" evidence="3">
    <location>
        <begin position="848"/>
        <end position="923"/>
    </location>
</feature>
<comment type="caution">
    <text evidence="4">The sequence shown here is derived from an EMBL/GenBank/DDBJ whole genome shotgun (WGS) entry which is preliminary data.</text>
</comment>
<feature type="compositionally biased region" description="Polar residues" evidence="2">
    <location>
        <begin position="931"/>
        <end position="944"/>
    </location>
</feature>
<evidence type="ECO:0000313" key="4">
    <source>
        <dbReference type="EMBL" id="MFC5288499.1"/>
    </source>
</evidence>
<dbReference type="Gene3D" id="3.40.50.1820">
    <property type="entry name" value="alpha/beta hydrolase"/>
    <property type="match status" value="1"/>
</dbReference>
<dbReference type="InterPro" id="IPR000873">
    <property type="entry name" value="AMP-dep_synth/lig_dom"/>
</dbReference>
<dbReference type="InterPro" id="IPR036736">
    <property type="entry name" value="ACP-like_sf"/>
</dbReference>
<name>A0ABW0EQZ0_9PSEU</name>
<dbReference type="SUPFAM" id="SSF56801">
    <property type="entry name" value="Acetyl-CoA synthetase-like"/>
    <property type="match status" value="1"/>
</dbReference>
<organism evidence="4 5">
    <name type="scientific">Actinokineospora guangxiensis</name>
    <dbReference type="NCBI Taxonomy" id="1490288"/>
    <lineage>
        <taxon>Bacteria</taxon>
        <taxon>Bacillati</taxon>
        <taxon>Actinomycetota</taxon>
        <taxon>Actinomycetes</taxon>
        <taxon>Pseudonocardiales</taxon>
        <taxon>Pseudonocardiaceae</taxon>
        <taxon>Actinokineospora</taxon>
    </lineage>
</organism>
<dbReference type="InterPro" id="IPR042099">
    <property type="entry name" value="ANL_N_sf"/>
</dbReference>
<accession>A0ABW0EQZ0</accession>
<keyword evidence="5" id="KW-1185">Reference proteome</keyword>